<comment type="caution">
    <text evidence="15">The sequence shown here is derived from an EMBL/GenBank/DDBJ whole genome shotgun (WGS) entry which is preliminary data.</text>
</comment>
<keyword evidence="8" id="KW-0520">NAD</keyword>
<evidence type="ECO:0000256" key="12">
    <source>
        <dbReference type="ARBA" id="ARBA00046878"/>
    </source>
</evidence>
<dbReference type="GO" id="GO:0010181">
    <property type="term" value="F:FMN binding"/>
    <property type="evidence" value="ECO:0007669"/>
    <property type="project" value="InterPro"/>
</dbReference>
<feature type="domain" description="Flavin reductase like" evidence="14">
    <location>
        <begin position="15"/>
        <end position="162"/>
    </location>
</feature>
<evidence type="ECO:0000256" key="6">
    <source>
        <dbReference type="ARBA" id="ARBA00022797"/>
    </source>
</evidence>
<dbReference type="GO" id="GO:0036382">
    <property type="term" value="F:flavin reductase (NADH) activity"/>
    <property type="evidence" value="ECO:0007669"/>
    <property type="project" value="UniProtKB-EC"/>
</dbReference>
<reference evidence="15 16" key="1">
    <citation type="submission" date="2016-06" db="EMBL/GenBank/DDBJ databases">
        <authorList>
            <person name="Kjaerup R.B."/>
            <person name="Dalgaard T.S."/>
            <person name="Juul-Madsen H.R."/>
        </authorList>
    </citation>
    <scope>NUCLEOTIDE SEQUENCE [LARGE SCALE GENOMIC DNA]</scope>
    <source>
        <strain evidence="15 16">GCSL-Mp3</strain>
    </source>
</reference>
<dbReference type="UniPathway" id="UPA00208">
    <property type="reaction ID" value="UER00416"/>
</dbReference>
<evidence type="ECO:0000259" key="14">
    <source>
        <dbReference type="SMART" id="SM00903"/>
    </source>
</evidence>
<evidence type="ECO:0000256" key="1">
    <source>
        <dbReference type="ARBA" id="ARBA00005112"/>
    </source>
</evidence>
<dbReference type="RefSeq" id="WP_067424338.1">
    <property type="nucleotide sequence ID" value="NZ_LZEX01000023.1"/>
</dbReference>
<evidence type="ECO:0000256" key="9">
    <source>
        <dbReference type="ARBA" id="ARBA00025117"/>
    </source>
</evidence>
<evidence type="ECO:0000256" key="5">
    <source>
        <dbReference type="ARBA" id="ARBA00022630"/>
    </source>
</evidence>
<accession>A0A1B8HA93</accession>
<dbReference type="Proteomes" id="UP000092247">
    <property type="component" value="Unassembled WGS sequence"/>
</dbReference>
<dbReference type="Pfam" id="PF01613">
    <property type="entry name" value="Flavin_Reduct"/>
    <property type="match status" value="1"/>
</dbReference>
<comment type="function">
    <text evidence="9">Catalyzes the reduction of free flavins (FMN, FAD and riboflavin) by NADH. Subsequently, the reduced flavins diffuse to the large HpaB component or to other electron acceptors such as cytochrome c and Fe(3+) ion.</text>
</comment>
<dbReference type="SMART" id="SM00903">
    <property type="entry name" value="Flavin_Reduct"/>
    <property type="match status" value="1"/>
</dbReference>
<evidence type="ECO:0000256" key="4">
    <source>
        <dbReference type="ARBA" id="ARBA00015398"/>
    </source>
</evidence>
<dbReference type="GO" id="GO:0004497">
    <property type="term" value="F:monooxygenase activity"/>
    <property type="evidence" value="ECO:0007669"/>
    <property type="project" value="UniProtKB-KW"/>
</dbReference>
<comment type="pathway">
    <text evidence="1">Aromatic compound metabolism; 4-hydroxyphenylacetate degradation; pyruvate and succinate semialdehyde from 4-hydroxyphenylacetate: step 1/7.</text>
</comment>
<evidence type="ECO:0000313" key="15">
    <source>
        <dbReference type="EMBL" id="OBU06009.1"/>
    </source>
</evidence>
<dbReference type="EC" id="1.5.1.36" evidence="3"/>
<comment type="catalytic activity">
    <reaction evidence="13">
        <text>a reduced flavin + NAD(+) = an oxidized flavin + NADH + 2 H(+)</text>
        <dbReference type="Rhea" id="RHEA:31303"/>
        <dbReference type="ChEBI" id="CHEBI:15378"/>
        <dbReference type="ChEBI" id="CHEBI:57540"/>
        <dbReference type="ChEBI" id="CHEBI:57945"/>
        <dbReference type="ChEBI" id="CHEBI:60531"/>
        <dbReference type="ChEBI" id="CHEBI:62787"/>
        <dbReference type="EC" id="1.5.1.36"/>
    </reaction>
</comment>
<evidence type="ECO:0000256" key="3">
    <source>
        <dbReference type="ARBA" id="ARBA00013272"/>
    </source>
</evidence>
<dbReference type="Gene3D" id="2.30.110.10">
    <property type="entry name" value="Electron Transport, Fmn-binding Protein, Chain A"/>
    <property type="match status" value="1"/>
</dbReference>
<sequence length="174" mass="18652">MSFDNSRCLQFRDAMANLSAAVNIVTTDGEAGRAGLTATAVCSVTDNPPTLLVCINRSSALSEVFKTNGRLCVNVLTHTHQALACDFAGMTGLSMDARFSGDNWQSGQLGQPCLNNSLASLEGTVTQVQEIGTHNVFMVEIENVDVCDRGHGLIYFKRDFRVIETSETLSSAVA</sequence>
<dbReference type="PANTHER" id="PTHR30466">
    <property type="entry name" value="FLAVIN REDUCTASE"/>
    <property type="match status" value="1"/>
</dbReference>
<evidence type="ECO:0000256" key="13">
    <source>
        <dbReference type="ARBA" id="ARBA00049313"/>
    </source>
</evidence>
<evidence type="ECO:0000256" key="10">
    <source>
        <dbReference type="ARBA" id="ARBA00031872"/>
    </source>
</evidence>
<organism evidence="15 16">
    <name type="scientific">Morganella psychrotolerans</name>
    <dbReference type="NCBI Taxonomy" id="368603"/>
    <lineage>
        <taxon>Bacteria</taxon>
        <taxon>Pseudomonadati</taxon>
        <taxon>Pseudomonadota</taxon>
        <taxon>Gammaproteobacteria</taxon>
        <taxon>Enterobacterales</taxon>
        <taxon>Morganellaceae</taxon>
        <taxon>Morganella</taxon>
    </lineage>
</organism>
<evidence type="ECO:0000256" key="7">
    <source>
        <dbReference type="ARBA" id="ARBA00023002"/>
    </source>
</evidence>
<evidence type="ECO:0000256" key="8">
    <source>
        <dbReference type="ARBA" id="ARBA00023027"/>
    </source>
</evidence>
<keyword evidence="6" id="KW-0058">Aromatic hydrocarbons catabolism</keyword>
<dbReference type="InterPro" id="IPR012349">
    <property type="entry name" value="Split_barrel_FMN-bd"/>
</dbReference>
<dbReference type="AlphaFoldDB" id="A0A1B8HA93"/>
<dbReference type="GO" id="GO:0016651">
    <property type="term" value="F:oxidoreductase activity, acting on NAD(P)H"/>
    <property type="evidence" value="ECO:0007669"/>
    <property type="project" value="InterPro"/>
</dbReference>
<dbReference type="InterPro" id="IPR002563">
    <property type="entry name" value="Flavin_Rdtase-like_dom"/>
</dbReference>
<dbReference type="GO" id="GO:0051287">
    <property type="term" value="F:NAD binding"/>
    <property type="evidence" value="ECO:0007669"/>
    <property type="project" value="InterPro"/>
</dbReference>
<dbReference type="InterPro" id="IPR050268">
    <property type="entry name" value="NADH-dep_flavin_reductase"/>
</dbReference>
<dbReference type="NCBIfam" id="TIGR02296">
    <property type="entry name" value="HpaC"/>
    <property type="match status" value="1"/>
</dbReference>
<dbReference type="EMBL" id="LZEX01000023">
    <property type="protein sequence ID" value="OBU06009.1"/>
    <property type="molecule type" value="Genomic_DNA"/>
</dbReference>
<dbReference type="InterPro" id="IPR011982">
    <property type="entry name" value="HPA_mOase_red"/>
</dbReference>
<name>A0A1B8HA93_9GAMM</name>
<dbReference type="GO" id="GO:0042537">
    <property type="term" value="P:benzene-containing compound metabolic process"/>
    <property type="evidence" value="ECO:0007669"/>
    <property type="project" value="InterPro"/>
</dbReference>
<dbReference type="SUPFAM" id="SSF50475">
    <property type="entry name" value="FMN-binding split barrel"/>
    <property type="match status" value="1"/>
</dbReference>
<comment type="subunit">
    <text evidence="12">Homodimer. 4-HPA 3-monooxygenase consists of a reductase component HpaC and an oxygenase component HpaB.</text>
</comment>
<evidence type="ECO:0000256" key="2">
    <source>
        <dbReference type="ARBA" id="ARBA00006032"/>
    </source>
</evidence>
<dbReference type="STRING" id="368603.AYY16_11680"/>
<keyword evidence="15" id="KW-0503">Monooxygenase</keyword>
<gene>
    <name evidence="15" type="ORF">AYY17_06710</name>
</gene>
<comment type="similarity">
    <text evidence="2">Belongs to the non-flavoprotein flavin reductase family. HpaC subfamily.</text>
</comment>
<evidence type="ECO:0000256" key="11">
    <source>
        <dbReference type="ARBA" id="ARBA00032609"/>
    </source>
</evidence>
<protein>
    <recommendedName>
        <fullName evidence="4">4-hydroxyphenylacetate 3-monooxygenase reductase component</fullName>
        <ecNumber evidence="3">1.5.1.36</ecNumber>
    </recommendedName>
    <alternativeName>
        <fullName evidence="11">4-HPA 3-monooxygenase small component</fullName>
    </alternativeName>
    <alternativeName>
        <fullName evidence="10">Flavin:NADH reductase</fullName>
    </alternativeName>
</protein>
<dbReference type="PANTHER" id="PTHR30466:SF1">
    <property type="entry name" value="FMN REDUCTASE (NADH) RUTF"/>
    <property type="match status" value="1"/>
</dbReference>
<dbReference type="GO" id="GO:0006208">
    <property type="term" value="P:pyrimidine nucleobase catabolic process"/>
    <property type="evidence" value="ECO:0007669"/>
    <property type="project" value="TreeGrafter"/>
</dbReference>
<proteinExistence type="inferred from homology"/>
<evidence type="ECO:0000313" key="16">
    <source>
        <dbReference type="Proteomes" id="UP000092247"/>
    </source>
</evidence>
<keyword evidence="5" id="KW-0285">Flavoprotein</keyword>
<dbReference type="GO" id="GO:0042602">
    <property type="term" value="F:riboflavin reductase (NADPH) activity"/>
    <property type="evidence" value="ECO:0007669"/>
    <property type="project" value="TreeGrafter"/>
</dbReference>
<keyword evidence="7" id="KW-0560">Oxidoreductase</keyword>